<dbReference type="GO" id="GO:0030414">
    <property type="term" value="F:peptidase inhibitor activity"/>
    <property type="evidence" value="ECO:0007669"/>
    <property type="project" value="UniProtKB-KW"/>
</dbReference>
<keyword evidence="5" id="KW-1185">Reference proteome</keyword>
<gene>
    <name evidence="4" type="ORF">TNCT_28861</name>
</gene>
<feature type="non-terminal residue" evidence="4">
    <location>
        <position position="1"/>
    </location>
</feature>
<evidence type="ECO:0000313" key="4">
    <source>
        <dbReference type="EMBL" id="GFQ88599.1"/>
    </source>
</evidence>
<dbReference type="InterPro" id="IPR002919">
    <property type="entry name" value="TIL_dom"/>
</dbReference>
<keyword evidence="2" id="KW-1015">Disulfide bond</keyword>
<dbReference type="Gene3D" id="2.10.25.10">
    <property type="entry name" value="Laminin"/>
    <property type="match status" value="2"/>
</dbReference>
<dbReference type="PANTHER" id="PTHR23259">
    <property type="entry name" value="RIDDLE"/>
    <property type="match status" value="1"/>
</dbReference>
<keyword evidence="1" id="KW-0646">Protease inhibitor</keyword>
<feature type="domain" description="TIL" evidence="3">
    <location>
        <begin position="64"/>
        <end position="118"/>
    </location>
</feature>
<proteinExistence type="predicted"/>
<reference evidence="4" key="1">
    <citation type="submission" date="2020-07" db="EMBL/GenBank/DDBJ databases">
        <title>Multicomponent nature underlies the extraordinary mechanical properties of spider dragline silk.</title>
        <authorList>
            <person name="Kono N."/>
            <person name="Nakamura H."/>
            <person name="Mori M."/>
            <person name="Yoshida Y."/>
            <person name="Ohtoshi R."/>
            <person name="Malay A.D."/>
            <person name="Moran D.A.P."/>
            <person name="Tomita M."/>
            <person name="Numata K."/>
            <person name="Arakawa K."/>
        </authorList>
    </citation>
    <scope>NUCLEOTIDE SEQUENCE</scope>
</reference>
<evidence type="ECO:0000256" key="2">
    <source>
        <dbReference type="ARBA" id="ARBA00023157"/>
    </source>
</evidence>
<dbReference type="CDD" id="cd19941">
    <property type="entry name" value="TIL"/>
    <property type="match status" value="2"/>
</dbReference>
<comment type="caution">
    <text evidence="4">The sequence shown here is derived from an EMBL/GenBank/DDBJ whole genome shotgun (WGS) entry which is preliminary data.</text>
</comment>
<dbReference type="Proteomes" id="UP000887116">
    <property type="component" value="Unassembled WGS sequence"/>
</dbReference>
<name>A0A8X6HL23_TRICU</name>
<evidence type="ECO:0000259" key="3">
    <source>
        <dbReference type="Pfam" id="PF01826"/>
    </source>
</evidence>
<sequence length="185" mass="21109">LRCPEHEHWVLCEAHCQKNCTNYKQNLPCNKRCVAGCVCDRGYVRGINGKCILEEKCPMETEKCPEHEHWDRCLAHCQRNCSNYDKHIPCTMACFPGCVCDEGHVRGPNGKCILKEKCPKEPDSNCPKNSKYDHCGAYPSCFVKGPDGECIPIEECPHKSEALRCPEHEHWGSMRSSLPEKLYQL</sequence>
<dbReference type="PANTHER" id="PTHR23259:SF82">
    <property type="entry name" value="SERINE PROTEASE INHIBITOR 1 PROTEIN"/>
    <property type="match status" value="1"/>
</dbReference>
<evidence type="ECO:0000313" key="5">
    <source>
        <dbReference type="Proteomes" id="UP000887116"/>
    </source>
</evidence>
<dbReference type="EMBL" id="BMAO01023416">
    <property type="protein sequence ID" value="GFQ88599.1"/>
    <property type="molecule type" value="Genomic_DNA"/>
</dbReference>
<dbReference type="AlphaFoldDB" id="A0A8X6HL23"/>
<protein>
    <submittedName>
        <fullName evidence="4">Zonadhesin</fullName>
    </submittedName>
</protein>
<dbReference type="InterPro" id="IPR051368">
    <property type="entry name" value="SerProtInhib-TIL_Domain"/>
</dbReference>
<dbReference type="InterPro" id="IPR036084">
    <property type="entry name" value="Ser_inhib-like_sf"/>
</dbReference>
<dbReference type="SUPFAM" id="SSF57567">
    <property type="entry name" value="Serine protease inhibitors"/>
    <property type="match status" value="2"/>
</dbReference>
<dbReference type="Pfam" id="PF01826">
    <property type="entry name" value="TIL"/>
    <property type="match status" value="2"/>
</dbReference>
<accession>A0A8X6HL23</accession>
<feature type="domain" description="TIL" evidence="3">
    <location>
        <begin position="3"/>
        <end position="57"/>
    </location>
</feature>
<dbReference type="OrthoDB" id="6436728at2759"/>
<evidence type="ECO:0000256" key="1">
    <source>
        <dbReference type="ARBA" id="ARBA00022690"/>
    </source>
</evidence>
<organism evidence="4 5">
    <name type="scientific">Trichonephila clavata</name>
    <name type="common">Joro spider</name>
    <name type="synonym">Nephila clavata</name>
    <dbReference type="NCBI Taxonomy" id="2740835"/>
    <lineage>
        <taxon>Eukaryota</taxon>
        <taxon>Metazoa</taxon>
        <taxon>Ecdysozoa</taxon>
        <taxon>Arthropoda</taxon>
        <taxon>Chelicerata</taxon>
        <taxon>Arachnida</taxon>
        <taxon>Araneae</taxon>
        <taxon>Araneomorphae</taxon>
        <taxon>Entelegynae</taxon>
        <taxon>Araneoidea</taxon>
        <taxon>Nephilidae</taxon>
        <taxon>Trichonephila</taxon>
    </lineage>
</organism>